<evidence type="ECO:0000259" key="7">
    <source>
        <dbReference type="PROSITE" id="PS50893"/>
    </source>
</evidence>
<accession>A0A1E1GHS9</accession>
<dbReference type="InterPro" id="IPR003593">
    <property type="entry name" value="AAA+_ATPase"/>
</dbReference>
<dbReference type="GeneID" id="30214142"/>
<dbReference type="InterPro" id="IPR027417">
    <property type="entry name" value="P-loop_NTPase"/>
</dbReference>
<dbReference type="GO" id="GO:0005524">
    <property type="term" value="F:ATP binding"/>
    <property type="evidence" value="ECO:0007669"/>
    <property type="project" value="UniProtKB-KW"/>
</dbReference>
<keyword evidence="8" id="KW-0496">Mitochondrion</keyword>
<keyword evidence="1" id="KW-0813">Transport</keyword>
<keyword evidence="5" id="KW-1278">Translocase</keyword>
<gene>
    <name evidence="8" type="primary">ccmA</name>
</gene>
<evidence type="ECO:0000256" key="2">
    <source>
        <dbReference type="ARBA" id="ARBA00022741"/>
    </source>
</evidence>
<name>A0A1E1GHS9_9EUKA</name>
<keyword evidence="4" id="KW-0067">ATP-binding</keyword>
<dbReference type="GO" id="GO:0017004">
    <property type="term" value="P:cytochrome complex assembly"/>
    <property type="evidence" value="ECO:0007669"/>
    <property type="project" value="UniProtKB-KW"/>
</dbReference>
<dbReference type="GO" id="GO:0022857">
    <property type="term" value="F:transmembrane transporter activity"/>
    <property type="evidence" value="ECO:0007669"/>
    <property type="project" value="InterPro"/>
</dbReference>
<sequence length="236" mass="27585">MKHFFNYNTDQNKFKWPLKQYFEKNNIQLYYKIECKNITLLLSNKFIFKNINLTISNGSLILLQGLNGSGKSSLLRILTGFIQPTFGYISYVTNNFKNVKSNLDKKNSELHYINHIDPIKTSVSILKNLIFWLEIYKLKYIKYLTILKVLQFLKINKLKFMNGNILSMGQRRRLSLSRLFTISNPIWLLDEPTAALDINFLKTFSKTIQEHRNSGGLAIISTHMNLHIEQATSLRL</sequence>
<dbReference type="SMART" id="SM00382">
    <property type="entry name" value="AAA"/>
    <property type="match status" value="1"/>
</dbReference>
<protein>
    <submittedName>
        <fullName evidence="8">Cytochrome C biogenesis protein CcmA</fullName>
    </submittedName>
</protein>
<dbReference type="EMBL" id="AP017433">
    <property type="protein sequence ID" value="BAV82422.1"/>
    <property type="molecule type" value="Genomic_DNA"/>
</dbReference>
<evidence type="ECO:0000256" key="3">
    <source>
        <dbReference type="ARBA" id="ARBA00022748"/>
    </source>
</evidence>
<dbReference type="NCBIfam" id="TIGR01189">
    <property type="entry name" value="ccmA"/>
    <property type="match status" value="1"/>
</dbReference>
<dbReference type="GeneID" id="30214176"/>
<evidence type="ECO:0000256" key="5">
    <source>
        <dbReference type="ARBA" id="ARBA00022967"/>
    </source>
</evidence>
<dbReference type="EMBL" id="AP017433">
    <property type="protein sequence ID" value="BAV82399.1"/>
    <property type="molecule type" value="Genomic_DNA"/>
</dbReference>
<evidence type="ECO:0000256" key="6">
    <source>
        <dbReference type="ARBA" id="ARBA00023136"/>
    </source>
</evidence>
<dbReference type="Pfam" id="PF00005">
    <property type="entry name" value="ABC_tran"/>
    <property type="match status" value="1"/>
</dbReference>
<dbReference type="PANTHER" id="PTHR43499">
    <property type="entry name" value="ABC TRANSPORTER I FAMILY MEMBER 1"/>
    <property type="match status" value="1"/>
</dbReference>
<evidence type="ECO:0000313" key="8">
    <source>
        <dbReference type="EMBL" id="BAV82422.1"/>
    </source>
</evidence>
<reference evidence="8" key="1">
    <citation type="journal article" date="2016" name="Genome Biol. Evol.">
        <title>Mitochondrial Genome of Palpitomonas bilix: Derived Genome Structure and Ancestral System for Cytochrome c Maturation.</title>
        <authorList>
            <consortium name="AP017433"/>
            <person name="Nishimura Y."/>
            <person name="Tanifuji G."/>
            <person name="Kamikawa R."/>
            <person name="Yabuki A."/>
            <person name="Hashimoto T."/>
            <person name="Inagaki Y."/>
        </authorList>
    </citation>
    <scope>NUCLEOTIDE SEQUENCE</scope>
</reference>
<dbReference type="InterPro" id="IPR005895">
    <property type="entry name" value="ABC_transptr_haem_export_CcmA"/>
</dbReference>
<evidence type="ECO:0000256" key="1">
    <source>
        <dbReference type="ARBA" id="ARBA00022448"/>
    </source>
</evidence>
<geneLocation type="mitochondrion" evidence="8"/>
<feature type="domain" description="ABC transporter" evidence="7">
    <location>
        <begin position="33"/>
        <end position="236"/>
    </location>
</feature>
<organism evidence="8">
    <name type="scientific">Palpitomonas bilix</name>
    <dbReference type="NCBI Taxonomy" id="652834"/>
    <lineage>
        <taxon>Eukaryota</taxon>
        <taxon>Eukaryota incertae sedis</taxon>
    </lineage>
</organism>
<dbReference type="PROSITE" id="PS50893">
    <property type="entry name" value="ABC_TRANSPORTER_2"/>
    <property type="match status" value="1"/>
</dbReference>
<dbReference type="SUPFAM" id="SSF52540">
    <property type="entry name" value="P-loop containing nucleoside triphosphate hydrolases"/>
    <property type="match status" value="1"/>
</dbReference>
<evidence type="ECO:0000256" key="4">
    <source>
        <dbReference type="ARBA" id="ARBA00022840"/>
    </source>
</evidence>
<dbReference type="Gene3D" id="3.40.50.300">
    <property type="entry name" value="P-loop containing nucleotide triphosphate hydrolases"/>
    <property type="match status" value="1"/>
</dbReference>
<proteinExistence type="predicted"/>
<dbReference type="InterPro" id="IPR003439">
    <property type="entry name" value="ABC_transporter-like_ATP-bd"/>
</dbReference>
<keyword evidence="6" id="KW-0472">Membrane</keyword>
<dbReference type="GO" id="GO:0016887">
    <property type="term" value="F:ATP hydrolysis activity"/>
    <property type="evidence" value="ECO:0007669"/>
    <property type="project" value="InterPro"/>
</dbReference>
<dbReference type="PANTHER" id="PTHR43499:SF1">
    <property type="entry name" value="ABC TRANSPORTER I FAMILY MEMBER 1"/>
    <property type="match status" value="1"/>
</dbReference>
<keyword evidence="2" id="KW-0547">Nucleotide-binding</keyword>
<dbReference type="AlphaFoldDB" id="A0A1E1GHS9"/>
<dbReference type="RefSeq" id="YP_009317231.1">
    <property type="nucleotide sequence ID" value="NC_031832.1"/>
</dbReference>
<dbReference type="RefSeq" id="YP_009317254.1">
    <property type="nucleotide sequence ID" value="NC_031832.1"/>
</dbReference>
<keyword evidence="3" id="KW-0201">Cytochrome c-type biogenesis</keyword>